<dbReference type="CDD" id="cd01570">
    <property type="entry name" value="NAPRTase_A"/>
    <property type="match status" value="1"/>
</dbReference>
<dbReference type="InterPro" id="IPR041525">
    <property type="entry name" value="N/Namide_PRibTrfase"/>
</dbReference>
<dbReference type="Pfam" id="PF17956">
    <property type="entry name" value="NAPRTase_C"/>
    <property type="match status" value="1"/>
</dbReference>
<dbReference type="InterPro" id="IPR036068">
    <property type="entry name" value="Nicotinate_pribotase-like_C"/>
</dbReference>
<evidence type="ECO:0000313" key="13">
    <source>
        <dbReference type="EMBL" id="TFZ39212.1"/>
    </source>
</evidence>
<evidence type="ECO:0000256" key="5">
    <source>
        <dbReference type="ARBA" id="ARBA00022598"/>
    </source>
</evidence>
<evidence type="ECO:0000259" key="11">
    <source>
        <dbReference type="Pfam" id="PF17767"/>
    </source>
</evidence>
<keyword evidence="7 9" id="KW-0808">Transferase</keyword>
<evidence type="ECO:0000256" key="7">
    <source>
        <dbReference type="ARBA" id="ARBA00022679"/>
    </source>
</evidence>
<dbReference type="SUPFAM" id="SSF54675">
    <property type="entry name" value="Nicotinate/Quinolinate PRTase N-terminal domain-like"/>
    <property type="match status" value="1"/>
</dbReference>
<dbReference type="InterPro" id="IPR013785">
    <property type="entry name" value="Aldolase_TIM"/>
</dbReference>
<dbReference type="PANTHER" id="PTHR11098">
    <property type="entry name" value="NICOTINATE PHOSPHORIBOSYLTRANSFERASE"/>
    <property type="match status" value="1"/>
</dbReference>
<dbReference type="NCBIfam" id="TIGR01513">
    <property type="entry name" value="NAPRTase_put"/>
    <property type="match status" value="1"/>
</dbReference>
<comment type="PTM">
    <text evidence="9">Transiently phosphorylated on a His residue during the reaction cycle. Phosphorylation strongly increases the affinity for substrates and increases the rate of nicotinate D-ribonucleotide production. Dephosphorylation regenerates the low-affinity form of the enzyme, leading to product release.</text>
</comment>
<keyword evidence="14" id="KW-1185">Reference proteome</keyword>
<feature type="domain" description="Nicotinate/nicotinamide phosphoribosyltransferase" evidence="10">
    <location>
        <begin position="160"/>
        <end position="346"/>
    </location>
</feature>
<evidence type="ECO:0000256" key="4">
    <source>
        <dbReference type="ARBA" id="ARBA00022553"/>
    </source>
</evidence>
<feature type="domain" description="Nicotinate phosphoribosyltransferase C-terminal" evidence="12">
    <location>
        <begin position="367"/>
        <end position="476"/>
    </location>
</feature>
<dbReference type="SUPFAM" id="SSF51690">
    <property type="entry name" value="Nicotinate/Quinolinate PRTase C-terminal domain-like"/>
    <property type="match status" value="1"/>
</dbReference>
<dbReference type="EMBL" id="SRIB01000016">
    <property type="protein sequence ID" value="TFZ39212.1"/>
    <property type="molecule type" value="Genomic_DNA"/>
</dbReference>
<evidence type="ECO:0000256" key="6">
    <source>
        <dbReference type="ARBA" id="ARBA00022642"/>
    </source>
</evidence>
<dbReference type="Gene3D" id="3.20.20.70">
    <property type="entry name" value="Aldolase class I"/>
    <property type="match status" value="1"/>
</dbReference>
<dbReference type="InterPro" id="IPR041619">
    <property type="entry name" value="NAPRTase_C"/>
</dbReference>
<comment type="similarity">
    <text evidence="2 9">Belongs to the NAPRTase family.</text>
</comment>
<organism evidence="13 14">
    <name type="scientific">Soehngenia longivitae</name>
    <dbReference type="NCBI Taxonomy" id="2562294"/>
    <lineage>
        <taxon>Bacteria</taxon>
        <taxon>Bacillati</taxon>
        <taxon>Bacillota</taxon>
        <taxon>Tissierellia</taxon>
        <taxon>Tissierellales</taxon>
        <taxon>Tissierellaceae</taxon>
        <taxon>Soehngenia</taxon>
    </lineage>
</organism>
<accession>A0A4Z0D4L2</accession>
<dbReference type="RefSeq" id="WP_135271698.1">
    <property type="nucleotide sequence ID" value="NZ_SRIB01000016.1"/>
</dbReference>
<evidence type="ECO:0000256" key="3">
    <source>
        <dbReference type="ARBA" id="ARBA00013236"/>
    </source>
</evidence>
<comment type="catalytic activity">
    <reaction evidence="8 9">
        <text>5-phospho-alpha-D-ribose 1-diphosphate + nicotinate + ATP + H2O = nicotinate beta-D-ribonucleotide + ADP + phosphate + diphosphate</text>
        <dbReference type="Rhea" id="RHEA:36163"/>
        <dbReference type="ChEBI" id="CHEBI:15377"/>
        <dbReference type="ChEBI" id="CHEBI:30616"/>
        <dbReference type="ChEBI" id="CHEBI:32544"/>
        <dbReference type="ChEBI" id="CHEBI:33019"/>
        <dbReference type="ChEBI" id="CHEBI:43474"/>
        <dbReference type="ChEBI" id="CHEBI:57502"/>
        <dbReference type="ChEBI" id="CHEBI:58017"/>
        <dbReference type="ChEBI" id="CHEBI:456216"/>
        <dbReference type="EC" id="6.3.4.21"/>
    </reaction>
</comment>
<dbReference type="Pfam" id="PF17767">
    <property type="entry name" value="NAPRTase_N"/>
    <property type="match status" value="1"/>
</dbReference>
<keyword evidence="5 9" id="KW-0436">Ligase</keyword>
<comment type="function">
    <text evidence="9">Catalyzes the first step in the biosynthesis of NAD from nicotinic acid, the ATP-dependent synthesis of beta-nicotinate D-ribonucleotide from nicotinate and 5-phospho-D-ribose 1-phosphate.</text>
</comment>
<dbReference type="Gene3D" id="3.20.140.10">
    <property type="entry name" value="nicotinate phosphoribosyltransferase"/>
    <property type="match status" value="1"/>
</dbReference>
<evidence type="ECO:0000256" key="1">
    <source>
        <dbReference type="ARBA" id="ARBA00004952"/>
    </source>
</evidence>
<dbReference type="InterPro" id="IPR006405">
    <property type="entry name" value="Nic_PRibTrfase_pncB"/>
</dbReference>
<dbReference type="Pfam" id="PF04095">
    <property type="entry name" value="NAPRTase"/>
    <property type="match status" value="1"/>
</dbReference>
<sequence length="484" mass="55173">MEKVDWLVKENLTMLADFYEFTMANGYLENNMEGKIAYFDMFFRSIPDDGGFAIMAGVEQLLDYLNNLKFSEDDINYFKSTGIFGEKFINYLENFNFTCDVWAIPEGTPIFPNEPIVTVRGPVVQAQLIETMVLLTVNHQSLIATKANRIVRAADGRSVIEFGSRRAQGYGGAILGARAAYIGGCIGTANTIVDRDFNIPALGTMAHSWVQLFPSELEAFKAYARVYPDNCTLLVDTYDTLSQGVPNAIKTFNEEVLPRGFRPKGIRIDSGDIAYLSKEARKMLDEAGFSDVKIMASSSLDEFVIKDLLNQGAKIDMFGVGERLITAQSEPIFGGVYKLVAVEENGEIVPKIKISNNVNKITTPGFKQVYRFYDKRNNKAMADVITLYDEKIPEKGPYEIFHPLFTWKRKLLNNYYVRPLLVQIYDKGKCVYQSPNIHEIRKYCFDQLDTLWDEVKRFERPHEYFVDLSEALWNVKDELLKKHK</sequence>
<evidence type="ECO:0000256" key="8">
    <source>
        <dbReference type="ARBA" id="ARBA00048668"/>
    </source>
</evidence>
<protein>
    <recommendedName>
        <fullName evidence="3 9">Nicotinate phosphoribosyltransferase</fullName>
        <ecNumber evidence="3 9">6.3.4.21</ecNumber>
    </recommendedName>
</protein>
<dbReference type="PANTHER" id="PTHR11098:SF1">
    <property type="entry name" value="NICOTINATE PHOSPHORIBOSYLTRANSFERASE"/>
    <property type="match status" value="1"/>
</dbReference>
<name>A0A4Z0D4L2_9FIRM</name>
<reference evidence="13 14" key="1">
    <citation type="submission" date="2019-03" db="EMBL/GenBank/DDBJ databases">
        <title>Draft genome sequence data and analysis of a Fermenting Bacterium, Soehngenia longevitae strain 1933PT, isolated from petroleum reservoir in Azerbaijan.</title>
        <authorList>
            <person name="Grouzdev D.S."/>
            <person name="Bidzhieva S.K."/>
            <person name="Sokolova D.S."/>
            <person name="Tourova T.P."/>
            <person name="Poltaraus A.B."/>
            <person name="Nazina T.N."/>
        </authorList>
    </citation>
    <scope>NUCLEOTIDE SEQUENCE [LARGE SCALE GENOMIC DNA]</scope>
    <source>
        <strain evidence="13 14">1933P</strain>
    </source>
</reference>
<evidence type="ECO:0000259" key="10">
    <source>
        <dbReference type="Pfam" id="PF04095"/>
    </source>
</evidence>
<dbReference type="GO" id="GO:0047280">
    <property type="term" value="F:nicotinamide phosphoribosyltransferase activity"/>
    <property type="evidence" value="ECO:0007669"/>
    <property type="project" value="UniProtKB-ARBA"/>
</dbReference>
<dbReference type="AlphaFoldDB" id="A0A4Z0D4L2"/>
<dbReference type="PIRSF" id="PIRSF000484">
    <property type="entry name" value="NAPRT"/>
    <property type="match status" value="1"/>
</dbReference>
<dbReference type="EC" id="6.3.4.21" evidence="3 9"/>
<gene>
    <name evidence="13" type="ORF">E4100_08895</name>
</gene>
<dbReference type="InterPro" id="IPR040727">
    <property type="entry name" value="NAPRTase_N"/>
</dbReference>
<proteinExistence type="inferred from homology"/>
<comment type="pathway">
    <text evidence="1 9">Cofactor biosynthesis; NAD(+) biosynthesis; nicotinate D-ribonucleotide from nicotinate: step 1/1.</text>
</comment>
<dbReference type="InterPro" id="IPR007229">
    <property type="entry name" value="Nic_PRibTrfase-Fam"/>
</dbReference>
<comment type="caution">
    <text evidence="13">The sequence shown here is derived from an EMBL/GenBank/DDBJ whole genome shotgun (WGS) entry which is preliminary data.</text>
</comment>
<keyword evidence="6 9" id="KW-0662">Pyridine nucleotide biosynthesis</keyword>
<evidence type="ECO:0000313" key="14">
    <source>
        <dbReference type="Proteomes" id="UP000298381"/>
    </source>
</evidence>
<dbReference type="UniPathway" id="UPA00253">
    <property type="reaction ID" value="UER00457"/>
</dbReference>
<dbReference type="FunFam" id="3.20.20.70:FF:000076">
    <property type="entry name" value="Nicotinate phosphoribosyltransferase"/>
    <property type="match status" value="1"/>
</dbReference>
<dbReference type="GO" id="GO:0005829">
    <property type="term" value="C:cytosol"/>
    <property type="evidence" value="ECO:0007669"/>
    <property type="project" value="TreeGrafter"/>
</dbReference>
<evidence type="ECO:0000256" key="2">
    <source>
        <dbReference type="ARBA" id="ARBA00010897"/>
    </source>
</evidence>
<dbReference type="NCBIfam" id="NF009131">
    <property type="entry name" value="PRK12484.1"/>
    <property type="match status" value="1"/>
</dbReference>
<evidence type="ECO:0000256" key="9">
    <source>
        <dbReference type="RuleBase" id="RU365100"/>
    </source>
</evidence>
<evidence type="ECO:0000259" key="12">
    <source>
        <dbReference type="Pfam" id="PF17956"/>
    </source>
</evidence>
<feature type="domain" description="Nicotinate phosphoribosyltransferase N-terminal" evidence="11">
    <location>
        <begin position="14"/>
        <end position="138"/>
    </location>
</feature>
<keyword evidence="13" id="KW-0328">Glycosyltransferase</keyword>
<keyword evidence="4" id="KW-0597">Phosphoprotein</keyword>
<dbReference type="Proteomes" id="UP000298381">
    <property type="component" value="Unassembled WGS sequence"/>
</dbReference>
<dbReference type="GO" id="GO:0004516">
    <property type="term" value="F:nicotinate phosphoribosyltransferase activity"/>
    <property type="evidence" value="ECO:0007669"/>
    <property type="project" value="UniProtKB-UniRule"/>
</dbReference>
<dbReference type="OrthoDB" id="9770610at2"/>
<dbReference type="GO" id="GO:0034355">
    <property type="term" value="P:NAD+ biosynthetic process via the salvage pathway"/>
    <property type="evidence" value="ECO:0007669"/>
    <property type="project" value="UniProtKB-ARBA"/>
</dbReference>
<dbReference type="NCBIfam" id="NF006695">
    <property type="entry name" value="PRK09243.1-2"/>
    <property type="match status" value="1"/>
</dbReference>